<evidence type="ECO:0000313" key="1">
    <source>
        <dbReference type="EMBL" id="VFK03845.1"/>
    </source>
</evidence>
<protein>
    <submittedName>
        <fullName evidence="2">Uncharacterized protein</fullName>
    </submittedName>
</protein>
<dbReference type="EMBL" id="CAADFG010000385">
    <property type="protein sequence ID" value="VFK04141.1"/>
    <property type="molecule type" value="Genomic_DNA"/>
</dbReference>
<dbReference type="AlphaFoldDB" id="A0A450VHF3"/>
<gene>
    <name evidence="2" type="ORF">BECKH772A_GA0070896_103854</name>
    <name evidence="1" type="ORF">BECKH772B_GA0070898_103844</name>
    <name evidence="3" type="ORF">BECKH772C_GA0070978_103754</name>
</gene>
<organism evidence="2">
    <name type="scientific">Candidatus Kentrum eta</name>
    <dbReference type="NCBI Taxonomy" id="2126337"/>
    <lineage>
        <taxon>Bacteria</taxon>
        <taxon>Pseudomonadati</taxon>
        <taxon>Pseudomonadota</taxon>
        <taxon>Gammaproteobacteria</taxon>
        <taxon>Candidatus Kentrum</taxon>
    </lineage>
</organism>
<dbReference type="EMBL" id="CAADFI010000384">
    <property type="protein sequence ID" value="VFK03845.1"/>
    <property type="molecule type" value="Genomic_DNA"/>
</dbReference>
<reference evidence="2" key="1">
    <citation type="submission" date="2019-02" db="EMBL/GenBank/DDBJ databases">
        <authorList>
            <person name="Gruber-Vodicka R. H."/>
            <person name="Seah K. B. B."/>
        </authorList>
    </citation>
    <scope>NUCLEOTIDE SEQUENCE</scope>
    <source>
        <strain evidence="3">BECK_SA2B12</strain>
        <strain evidence="2">BECK_SA2B15</strain>
        <strain evidence="1">BECK_SA2B20</strain>
    </source>
</reference>
<evidence type="ECO:0000313" key="3">
    <source>
        <dbReference type="EMBL" id="VFK06818.1"/>
    </source>
</evidence>
<sequence>MSIEPKKLFGNSSSTAAAPELRSAALRRGLCTLARGSAKRNPGLVIRSPYRGKKMPIEDFKPSHYQYFVILVMLLYHKTIAHFNGRAMERPGKRNLERGRGR</sequence>
<name>A0A450VHF3_9GAMM</name>
<dbReference type="EMBL" id="CAADFJ010000375">
    <property type="protein sequence ID" value="VFK06818.1"/>
    <property type="molecule type" value="Genomic_DNA"/>
</dbReference>
<accession>A0A450VHF3</accession>
<proteinExistence type="predicted"/>
<evidence type="ECO:0000313" key="2">
    <source>
        <dbReference type="EMBL" id="VFK04141.1"/>
    </source>
</evidence>